<dbReference type="SUPFAM" id="SSF56176">
    <property type="entry name" value="FAD-binding/transporter-associated domain-like"/>
    <property type="match status" value="1"/>
</dbReference>
<keyword evidence="3" id="KW-0274">FAD</keyword>
<dbReference type="InterPro" id="IPR006094">
    <property type="entry name" value="Oxid_FAD_bind_N"/>
</dbReference>
<evidence type="ECO:0000256" key="5">
    <source>
        <dbReference type="SAM" id="SignalP"/>
    </source>
</evidence>
<dbReference type="InterPro" id="IPR036318">
    <property type="entry name" value="FAD-bd_PCMH-like_sf"/>
</dbReference>
<name>A0AAW0CXC9_9AGAR</name>
<dbReference type="Pfam" id="PF01565">
    <property type="entry name" value="FAD_binding_4"/>
    <property type="match status" value="1"/>
</dbReference>
<keyword evidence="4" id="KW-0560">Oxidoreductase</keyword>
<dbReference type="GO" id="GO:0071949">
    <property type="term" value="F:FAD binding"/>
    <property type="evidence" value="ECO:0007669"/>
    <property type="project" value="InterPro"/>
</dbReference>
<dbReference type="AlphaFoldDB" id="A0AAW0CXC9"/>
<dbReference type="Proteomes" id="UP001383192">
    <property type="component" value="Unassembled WGS sequence"/>
</dbReference>
<evidence type="ECO:0000313" key="7">
    <source>
        <dbReference type="EMBL" id="KAK7043896.1"/>
    </source>
</evidence>
<dbReference type="GO" id="GO:0016491">
    <property type="term" value="F:oxidoreductase activity"/>
    <property type="evidence" value="ECO:0007669"/>
    <property type="project" value="UniProtKB-KW"/>
</dbReference>
<dbReference type="Gene3D" id="3.30.465.10">
    <property type="match status" value="1"/>
</dbReference>
<dbReference type="InterPro" id="IPR016169">
    <property type="entry name" value="FAD-bd_PCMH_sub2"/>
</dbReference>
<evidence type="ECO:0000256" key="3">
    <source>
        <dbReference type="ARBA" id="ARBA00022827"/>
    </source>
</evidence>
<comment type="similarity">
    <text evidence="1">Belongs to the oxygen-dependent FAD-linked oxidoreductase family.</text>
</comment>
<dbReference type="PROSITE" id="PS51387">
    <property type="entry name" value="FAD_PCMH"/>
    <property type="match status" value="1"/>
</dbReference>
<keyword evidence="5" id="KW-0732">Signal</keyword>
<dbReference type="PANTHER" id="PTHR42973">
    <property type="entry name" value="BINDING OXIDOREDUCTASE, PUTATIVE (AFU_ORTHOLOGUE AFUA_1G17690)-RELATED"/>
    <property type="match status" value="1"/>
</dbReference>
<feature type="chain" id="PRO_5043317563" description="FAD-binding PCMH-type domain-containing protein" evidence="5">
    <location>
        <begin position="23"/>
        <end position="497"/>
    </location>
</feature>
<evidence type="ECO:0000259" key="6">
    <source>
        <dbReference type="PROSITE" id="PS51387"/>
    </source>
</evidence>
<dbReference type="InterPro" id="IPR016166">
    <property type="entry name" value="FAD-bd_PCMH"/>
</dbReference>
<accession>A0AAW0CXC9</accession>
<dbReference type="PANTHER" id="PTHR42973:SF13">
    <property type="entry name" value="FAD-BINDING PCMH-TYPE DOMAIN-CONTAINING PROTEIN"/>
    <property type="match status" value="1"/>
</dbReference>
<reference evidence="7 8" key="1">
    <citation type="submission" date="2024-01" db="EMBL/GenBank/DDBJ databases">
        <title>A draft genome for a cacao thread blight-causing isolate of Paramarasmius palmivorus.</title>
        <authorList>
            <person name="Baruah I.K."/>
            <person name="Bukari Y."/>
            <person name="Amoako-Attah I."/>
            <person name="Meinhardt L.W."/>
            <person name="Bailey B.A."/>
            <person name="Cohen S.P."/>
        </authorList>
    </citation>
    <scope>NUCLEOTIDE SEQUENCE [LARGE SCALE GENOMIC DNA]</scope>
    <source>
        <strain evidence="7 8">GH-12</strain>
    </source>
</reference>
<sequence>MSMRTLLAFTLIASHSLLRSEAAPTDAGQAACSSLVSLLGSELVQTQSGSDFQESVESPLNLVNNALIPACVIYPTNTSHVSTAMSAIYKAKSRYAVLAGGHSAMKGWNAVAGGVLIDFRDMKQATYDAAKDSITLEPGMRWGETVAALAPQGVAPVGGRAAHVGSGFLLGGGISFLSPARGWGADNYRELDVVLVNGTVVTANANNQYKDLFKALKGGGNRFGIITRYEVDAYHSGTQDDKRWVGGFIQYPESSIEAVLKATARFSRNVKDPNATIFVTLVEAVADSGDITPIMQVNLFYQGKELPKSVFGELQSIPSTNTSINPMSYADIVANTFPTQDDHGSTFIYGSSALTGTDENAFLNVYKTNLQFTKDNKGQLNNTALTFTPIPDSQILYGRQRGGNAIDAPVTGGYAVIQMAQTLRPGIVEVPKSILDAKKKLLSQNKPSKGLPLFLNECDANQNIFETYGQYDFLKKTYKKYDPQGFNVRYTDGPKGL</sequence>
<evidence type="ECO:0000256" key="1">
    <source>
        <dbReference type="ARBA" id="ARBA00005466"/>
    </source>
</evidence>
<keyword evidence="8" id="KW-1185">Reference proteome</keyword>
<evidence type="ECO:0000256" key="4">
    <source>
        <dbReference type="ARBA" id="ARBA00023002"/>
    </source>
</evidence>
<dbReference type="InterPro" id="IPR050416">
    <property type="entry name" value="FAD-linked_Oxidoreductase"/>
</dbReference>
<protein>
    <recommendedName>
        <fullName evidence="6">FAD-binding PCMH-type domain-containing protein</fullName>
    </recommendedName>
</protein>
<evidence type="ECO:0000256" key="2">
    <source>
        <dbReference type="ARBA" id="ARBA00022630"/>
    </source>
</evidence>
<dbReference type="EMBL" id="JAYKXP010000027">
    <property type="protein sequence ID" value="KAK7043896.1"/>
    <property type="molecule type" value="Genomic_DNA"/>
</dbReference>
<evidence type="ECO:0000313" key="8">
    <source>
        <dbReference type="Proteomes" id="UP001383192"/>
    </source>
</evidence>
<organism evidence="7 8">
    <name type="scientific">Paramarasmius palmivorus</name>
    <dbReference type="NCBI Taxonomy" id="297713"/>
    <lineage>
        <taxon>Eukaryota</taxon>
        <taxon>Fungi</taxon>
        <taxon>Dikarya</taxon>
        <taxon>Basidiomycota</taxon>
        <taxon>Agaricomycotina</taxon>
        <taxon>Agaricomycetes</taxon>
        <taxon>Agaricomycetidae</taxon>
        <taxon>Agaricales</taxon>
        <taxon>Marasmiineae</taxon>
        <taxon>Marasmiaceae</taxon>
        <taxon>Paramarasmius</taxon>
    </lineage>
</organism>
<keyword evidence="2" id="KW-0285">Flavoprotein</keyword>
<feature type="domain" description="FAD-binding PCMH-type" evidence="6">
    <location>
        <begin position="65"/>
        <end position="236"/>
    </location>
</feature>
<proteinExistence type="inferred from homology"/>
<comment type="caution">
    <text evidence="7">The sequence shown here is derived from an EMBL/GenBank/DDBJ whole genome shotgun (WGS) entry which is preliminary data.</text>
</comment>
<gene>
    <name evidence="7" type="ORF">VNI00_008062</name>
</gene>
<feature type="signal peptide" evidence="5">
    <location>
        <begin position="1"/>
        <end position="22"/>
    </location>
</feature>